<keyword evidence="7" id="KW-0460">Magnesium</keyword>
<evidence type="ECO:0000256" key="9">
    <source>
        <dbReference type="ARBA" id="ARBA00051875"/>
    </source>
</evidence>
<dbReference type="Gene3D" id="3.90.950.10">
    <property type="match status" value="1"/>
</dbReference>
<proteinExistence type="inferred from homology"/>
<dbReference type="EC" id="3.6.1.66" evidence="11"/>
<dbReference type="CDD" id="cd00515">
    <property type="entry name" value="HAM1"/>
    <property type="match status" value="1"/>
</dbReference>
<evidence type="ECO:0000256" key="7">
    <source>
        <dbReference type="ARBA" id="ARBA00022842"/>
    </source>
</evidence>
<evidence type="ECO:0000256" key="8">
    <source>
        <dbReference type="ARBA" id="ARBA00023080"/>
    </source>
</evidence>
<dbReference type="GO" id="GO:0009146">
    <property type="term" value="P:purine nucleoside triphosphate catabolic process"/>
    <property type="evidence" value="ECO:0007669"/>
    <property type="project" value="UniProtKB-ARBA"/>
</dbReference>
<dbReference type="NCBIfam" id="NF011397">
    <property type="entry name" value="PRK14822.1"/>
    <property type="match status" value="1"/>
</dbReference>
<reference evidence="17" key="1">
    <citation type="submission" date="2018-06" db="EMBL/GenBank/DDBJ databases">
        <authorList>
            <person name="Zhirakovskaya E."/>
        </authorList>
    </citation>
    <scope>NUCLEOTIDE SEQUENCE</scope>
</reference>
<dbReference type="SUPFAM" id="SSF52972">
    <property type="entry name" value="ITPase-like"/>
    <property type="match status" value="1"/>
</dbReference>
<comment type="cofactor">
    <cofactor evidence="1">
        <name>Mg(2+)</name>
        <dbReference type="ChEBI" id="CHEBI:18420"/>
    </cofactor>
</comment>
<dbReference type="GO" id="GO:0046872">
    <property type="term" value="F:metal ion binding"/>
    <property type="evidence" value="ECO:0007669"/>
    <property type="project" value="UniProtKB-KW"/>
</dbReference>
<dbReference type="PANTHER" id="PTHR11067:SF9">
    <property type="entry name" value="INOSINE TRIPHOSPHATE PYROPHOSPHATASE"/>
    <property type="match status" value="1"/>
</dbReference>
<evidence type="ECO:0000256" key="10">
    <source>
        <dbReference type="ARBA" id="ARBA00052017"/>
    </source>
</evidence>
<dbReference type="GO" id="GO:0005829">
    <property type="term" value="C:cytosol"/>
    <property type="evidence" value="ECO:0007669"/>
    <property type="project" value="TreeGrafter"/>
</dbReference>
<gene>
    <name evidence="17" type="ORF">MNBD_GAMMA21-2393</name>
</gene>
<evidence type="ECO:0000256" key="12">
    <source>
        <dbReference type="ARBA" id="ARBA00071289"/>
    </source>
</evidence>
<dbReference type="InterPro" id="IPR029001">
    <property type="entry name" value="ITPase-like_fam"/>
</dbReference>
<sequence length="198" mass="21267">MIKKIVLASNNPGKVREIGQLLAGLDIEVVPQSDFNIPEIEETGLTFVENAILKARNAARLSNLPALADDSGIEVDAFKGAPGIYSARFAGVGASDAQNLEKLLTELQSLDSPVRTARFQCLMVLMTHAGDPTPLICQGTWEGEIIDTPKGDNGFGYDPIFYVANEKCTSAQLPAEKKNALSHRGQALSCLLNKLSKL</sequence>
<dbReference type="Pfam" id="PF01725">
    <property type="entry name" value="Ham1p_like"/>
    <property type="match status" value="1"/>
</dbReference>
<keyword evidence="8" id="KW-0546">Nucleotide metabolism</keyword>
<evidence type="ECO:0000256" key="2">
    <source>
        <dbReference type="ARBA" id="ARBA00008023"/>
    </source>
</evidence>
<keyword evidence="4" id="KW-0479">Metal-binding</keyword>
<evidence type="ECO:0000256" key="5">
    <source>
        <dbReference type="ARBA" id="ARBA00022741"/>
    </source>
</evidence>
<dbReference type="InterPro" id="IPR020922">
    <property type="entry name" value="dITP/XTP_pyrophosphatase"/>
</dbReference>
<dbReference type="AlphaFoldDB" id="A0A3B1AKF9"/>
<dbReference type="GO" id="GO:0036220">
    <property type="term" value="F:ITP diphosphatase activity"/>
    <property type="evidence" value="ECO:0007669"/>
    <property type="project" value="UniProtKB-EC"/>
</dbReference>
<comment type="catalytic activity">
    <reaction evidence="9">
        <text>dITP + H2O = dIMP + diphosphate + H(+)</text>
        <dbReference type="Rhea" id="RHEA:28342"/>
        <dbReference type="ChEBI" id="CHEBI:15377"/>
        <dbReference type="ChEBI" id="CHEBI:15378"/>
        <dbReference type="ChEBI" id="CHEBI:33019"/>
        <dbReference type="ChEBI" id="CHEBI:61194"/>
        <dbReference type="ChEBI" id="CHEBI:61382"/>
        <dbReference type="EC" id="3.6.1.66"/>
    </reaction>
</comment>
<organism evidence="17">
    <name type="scientific">hydrothermal vent metagenome</name>
    <dbReference type="NCBI Taxonomy" id="652676"/>
    <lineage>
        <taxon>unclassified sequences</taxon>
        <taxon>metagenomes</taxon>
        <taxon>ecological metagenomes</taxon>
    </lineage>
</organism>
<dbReference type="FunFam" id="3.90.950.10:FF:000001">
    <property type="entry name" value="dITP/XTP pyrophosphatase"/>
    <property type="match status" value="1"/>
</dbReference>
<protein>
    <recommendedName>
        <fullName evidence="12">dITP/XTP pyrophosphatase</fullName>
        <ecNumber evidence="11">3.6.1.66</ecNumber>
    </recommendedName>
    <alternativeName>
        <fullName evidence="13">Non-canonical purine NTP pyrophosphatase</fullName>
    </alternativeName>
    <alternativeName>
        <fullName evidence="14">Non-standard purine NTP pyrophosphatase</fullName>
    </alternativeName>
    <alternativeName>
        <fullName evidence="16">Nucleoside-triphosphate diphosphatase</fullName>
    </alternativeName>
    <alternativeName>
        <fullName evidence="15">Nucleoside-triphosphate pyrophosphatase</fullName>
    </alternativeName>
</protein>
<evidence type="ECO:0000256" key="13">
    <source>
        <dbReference type="ARBA" id="ARBA00075987"/>
    </source>
</evidence>
<dbReference type="GO" id="GO:0036222">
    <property type="term" value="F:XTP diphosphatase activity"/>
    <property type="evidence" value="ECO:0007669"/>
    <property type="project" value="UniProtKB-ARBA"/>
</dbReference>
<evidence type="ECO:0000256" key="6">
    <source>
        <dbReference type="ARBA" id="ARBA00022801"/>
    </source>
</evidence>
<keyword evidence="5" id="KW-0547">Nucleotide-binding</keyword>
<comment type="similarity">
    <text evidence="2">Belongs to the HAM1 NTPase family.</text>
</comment>
<keyword evidence="6 17" id="KW-0378">Hydrolase</keyword>
<evidence type="ECO:0000256" key="11">
    <source>
        <dbReference type="ARBA" id="ARBA00066468"/>
    </source>
</evidence>
<dbReference type="GO" id="GO:0017111">
    <property type="term" value="F:ribonucleoside triphosphate phosphatase activity"/>
    <property type="evidence" value="ECO:0007669"/>
    <property type="project" value="InterPro"/>
</dbReference>
<dbReference type="GO" id="GO:0035870">
    <property type="term" value="F:dITP diphosphatase activity"/>
    <property type="evidence" value="ECO:0007669"/>
    <property type="project" value="UniProtKB-ARBA"/>
</dbReference>
<dbReference type="HAMAP" id="MF_01405">
    <property type="entry name" value="Non_canon_purine_NTPase"/>
    <property type="match status" value="1"/>
</dbReference>
<dbReference type="InterPro" id="IPR002637">
    <property type="entry name" value="RdgB/HAM1"/>
</dbReference>
<evidence type="ECO:0000256" key="15">
    <source>
        <dbReference type="ARBA" id="ARBA00083186"/>
    </source>
</evidence>
<dbReference type="GO" id="GO:0009117">
    <property type="term" value="P:nucleotide metabolic process"/>
    <property type="evidence" value="ECO:0007669"/>
    <property type="project" value="UniProtKB-KW"/>
</dbReference>
<evidence type="ECO:0000256" key="1">
    <source>
        <dbReference type="ARBA" id="ARBA00001946"/>
    </source>
</evidence>
<evidence type="ECO:0000256" key="4">
    <source>
        <dbReference type="ARBA" id="ARBA00022723"/>
    </source>
</evidence>
<dbReference type="EMBL" id="UOFR01000070">
    <property type="protein sequence ID" value="VAW99887.1"/>
    <property type="molecule type" value="Genomic_DNA"/>
</dbReference>
<comment type="catalytic activity">
    <reaction evidence="10">
        <text>XTP + H2O = XMP + diphosphate + H(+)</text>
        <dbReference type="Rhea" id="RHEA:28610"/>
        <dbReference type="ChEBI" id="CHEBI:15377"/>
        <dbReference type="ChEBI" id="CHEBI:15378"/>
        <dbReference type="ChEBI" id="CHEBI:33019"/>
        <dbReference type="ChEBI" id="CHEBI:57464"/>
        <dbReference type="ChEBI" id="CHEBI:61314"/>
        <dbReference type="EC" id="3.6.1.66"/>
    </reaction>
</comment>
<dbReference type="PANTHER" id="PTHR11067">
    <property type="entry name" value="INOSINE TRIPHOSPHATE PYROPHOSPHATASE/HAM1 PROTEIN"/>
    <property type="match status" value="1"/>
</dbReference>
<evidence type="ECO:0000256" key="16">
    <source>
        <dbReference type="ARBA" id="ARBA00083635"/>
    </source>
</evidence>
<evidence type="ECO:0000313" key="17">
    <source>
        <dbReference type="EMBL" id="VAW99887.1"/>
    </source>
</evidence>
<name>A0A3B1AKF9_9ZZZZ</name>
<evidence type="ECO:0000256" key="3">
    <source>
        <dbReference type="ARBA" id="ARBA00011738"/>
    </source>
</evidence>
<dbReference type="GO" id="GO:0000166">
    <property type="term" value="F:nucleotide binding"/>
    <property type="evidence" value="ECO:0007669"/>
    <property type="project" value="UniProtKB-KW"/>
</dbReference>
<evidence type="ECO:0000256" key="14">
    <source>
        <dbReference type="ARBA" id="ARBA00078805"/>
    </source>
</evidence>
<dbReference type="NCBIfam" id="TIGR00042">
    <property type="entry name" value="RdgB/HAM1 family non-canonical purine NTP pyrophosphatase"/>
    <property type="match status" value="1"/>
</dbReference>
<accession>A0A3B1AKF9</accession>
<comment type="subunit">
    <text evidence="3">Homodimer.</text>
</comment>